<dbReference type="Proteomes" id="UP001392437">
    <property type="component" value="Unassembled WGS sequence"/>
</dbReference>
<keyword evidence="12" id="KW-0963">Cytoplasm</keyword>
<keyword evidence="7 11" id="KW-0368">Histidine biosynthesis</keyword>
<reference evidence="13 14" key="1">
    <citation type="submission" date="2023-01" db="EMBL/GenBank/DDBJ databases">
        <title>Analysis of 21 Apiospora genomes using comparative genomics revels a genus with tremendous synthesis potential of carbohydrate active enzymes and secondary metabolites.</title>
        <authorList>
            <person name="Sorensen T."/>
        </authorList>
    </citation>
    <scope>NUCLEOTIDE SEQUENCE [LARGE SCALE GENOMIC DNA]</scope>
    <source>
        <strain evidence="13 14">CBS 117206</strain>
    </source>
</reference>
<evidence type="ECO:0000256" key="10">
    <source>
        <dbReference type="ARBA" id="ARBA00031376"/>
    </source>
</evidence>
<dbReference type="InterPro" id="IPR044524">
    <property type="entry name" value="Isoase_HisA-like"/>
</dbReference>
<evidence type="ECO:0000256" key="8">
    <source>
        <dbReference type="ARBA" id="ARBA00023235"/>
    </source>
</evidence>
<evidence type="ECO:0000313" key="14">
    <source>
        <dbReference type="Proteomes" id="UP001392437"/>
    </source>
</evidence>
<dbReference type="PANTHER" id="PTHR43090:SF2">
    <property type="entry name" value="1-(5-PHOSPHORIBOSYL)-5-[(5-PHOSPHORIBOSYLAMINO)METHYLIDENEAMINO] IMIDAZOLE-4-CARBOXAMIDE ISOMERASE"/>
    <property type="match status" value="1"/>
</dbReference>
<evidence type="ECO:0000256" key="6">
    <source>
        <dbReference type="ARBA" id="ARBA00022605"/>
    </source>
</evidence>
<comment type="caution">
    <text evidence="13">The sequence shown here is derived from an EMBL/GenBank/DDBJ whole genome shotgun (WGS) entry which is preliminary data.</text>
</comment>
<dbReference type="AlphaFoldDB" id="A0AAW0R3S7"/>
<evidence type="ECO:0000256" key="4">
    <source>
        <dbReference type="ARBA" id="ARBA00012550"/>
    </source>
</evidence>
<dbReference type="InterPro" id="IPR011858">
    <property type="entry name" value="His6/HISN3"/>
</dbReference>
<evidence type="ECO:0000256" key="1">
    <source>
        <dbReference type="ARBA" id="ARBA00000901"/>
    </source>
</evidence>
<evidence type="ECO:0000256" key="5">
    <source>
        <dbReference type="ARBA" id="ARBA00018464"/>
    </source>
</evidence>
<gene>
    <name evidence="13" type="ORF">PG999_003548</name>
</gene>
<keyword evidence="14" id="KW-1185">Reference proteome</keyword>
<protein>
    <recommendedName>
        <fullName evidence="5 12">1-(5-phosphoribosyl)-5-[(5-phosphoribosylamino)methylideneamino] imidazole-4-carboxamide isomerase</fullName>
        <ecNumber evidence="4 12">5.3.1.16</ecNumber>
    </recommendedName>
    <alternativeName>
        <fullName evidence="10 12">5-proFAR isomerase</fullName>
    </alternativeName>
    <alternativeName>
        <fullName evidence="9 12">Phosphoribosylformimino-5-aminoimidazole carboxamide ribotide isomerase</fullName>
    </alternativeName>
</protein>
<dbReference type="GO" id="GO:0000105">
    <property type="term" value="P:L-histidine biosynthetic process"/>
    <property type="evidence" value="ECO:0007669"/>
    <property type="project" value="UniProtKB-KW"/>
</dbReference>
<dbReference type="NCBIfam" id="TIGR02129">
    <property type="entry name" value="hisA_euk"/>
    <property type="match status" value="1"/>
</dbReference>
<dbReference type="Pfam" id="PF00977">
    <property type="entry name" value="His_biosynth"/>
    <property type="match status" value="1"/>
</dbReference>
<dbReference type="SUPFAM" id="SSF51366">
    <property type="entry name" value="Ribulose-phoshate binding barrel"/>
    <property type="match status" value="1"/>
</dbReference>
<evidence type="ECO:0000313" key="13">
    <source>
        <dbReference type="EMBL" id="KAK8123630.1"/>
    </source>
</evidence>
<evidence type="ECO:0000256" key="12">
    <source>
        <dbReference type="RuleBase" id="RU364022"/>
    </source>
</evidence>
<dbReference type="InterPro" id="IPR006062">
    <property type="entry name" value="His_biosynth"/>
</dbReference>
<comment type="pathway">
    <text evidence="2 12">Amino-acid biosynthesis; L-histidine biosynthesis; L-histidine from 5-phospho-alpha-D-ribose 1-diphosphate: step 4/9.</text>
</comment>
<dbReference type="GO" id="GO:0000162">
    <property type="term" value="P:L-tryptophan biosynthetic process"/>
    <property type="evidence" value="ECO:0007669"/>
    <property type="project" value="TreeGrafter"/>
</dbReference>
<comment type="catalytic activity">
    <reaction evidence="1 12">
        <text>1-(5-phospho-beta-D-ribosyl)-5-[(5-phospho-beta-D-ribosylamino)methylideneamino]imidazole-4-carboxamide = 5-[(5-phospho-1-deoxy-D-ribulos-1-ylimino)methylamino]-1-(5-phospho-beta-D-ribosyl)imidazole-4-carboxamide</text>
        <dbReference type="Rhea" id="RHEA:15469"/>
        <dbReference type="ChEBI" id="CHEBI:58435"/>
        <dbReference type="ChEBI" id="CHEBI:58525"/>
        <dbReference type="EC" id="5.3.1.16"/>
    </reaction>
</comment>
<keyword evidence="6 11" id="KW-0028">Amino-acid biosynthesis</keyword>
<dbReference type="GO" id="GO:0005737">
    <property type="term" value="C:cytoplasm"/>
    <property type="evidence" value="ECO:0007669"/>
    <property type="project" value="UniProtKB-SubCell"/>
</dbReference>
<dbReference type="FunFam" id="3.20.20.70:FF:000110">
    <property type="entry name" value="1-(5-phosphoribosyl)-5-[(5-phosphoribosylamino)methylideneamino] imidazole-4-carboxamide isomerase, chloroplastic"/>
    <property type="match status" value="1"/>
</dbReference>
<dbReference type="EMBL" id="JAQQWP010000003">
    <property type="protein sequence ID" value="KAK8123630.1"/>
    <property type="molecule type" value="Genomic_DNA"/>
</dbReference>
<dbReference type="InterPro" id="IPR011060">
    <property type="entry name" value="RibuloseP-bd_barrel"/>
</dbReference>
<evidence type="ECO:0000256" key="2">
    <source>
        <dbReference type="ARBA" id="ARBA00005133"/>
    </source>
</evidence>
<dbReference type="GO" id="GO:0003949">
    <property type="term" value="F:1-(5-phosphoribosyl)-5-[(5-phosphoribosylamino)methylideneamino]imidazole-4-carboxamide isomerase activity"/>
    <property type="evidence" value="ECO:0007669"/>
    <property type="project" value="UniProtKB-EC"/>
</dbReference>
<dbReference type="CDD" id="cd04723">
    <property type="entry name" value="HisA_HisF"/>
    <property type="match status" value="1"/>
</dbReference>
<comment type="subcellular location">
    <subcellularLocation>
        <location evidence="12">Cytoplasm</location>
    </subcellularLocation>
</comment>
<name>A0AAW0R3S7_9PEZI</name>
<organism evidence="13 14">
    <name type="scientific">Apiospora kogelbergensis</name>
    <dbReference type="NCBI Taxonomy" id="1337665"/>
    <lineage>
        <taxon>Eukaryota</taxon>
        <taxon>Fungi</taxon>
        <taxon>Dikarya</taxon>
        <taxon>Ascomycota</taxon>
        <taxon>Pezizomycotina</taxon>
        <taxon>Sordariomycetes</taxon>
        <taxon>Xylariomycetidae</taxon>
        <taxon>Amphisphaeriales</taxon>
        <taxon>Apiosporaceae</taxon>
        <taxon>Apiospora</taxon>
    </lineage>
</organism>
<evidence type="ECO:0000256" key="3">
    <source>
        <dbReference type="ARBA" id="ARBA00009667"/>
    </source>
</evidence>
<dbReference type="EC" id="5.3.1.16" evidence="4 12"/>
<keyword evidence="8 12" id="KW-0413">Isomerase</keyword>
<evidence type="ECO:0000256" key="9">
    <source>
        <dbReference type="ARBA" id="ARBA00030547"/>
    </source>
</evidence>
<dbReference type="InterPro" id="IPR013785">
    <property type="entry name" value="Aldolase_TIM"/>
</dbReference>
<comment type="similarity">
    <text evidence="3 11">Belongs to the HisA/HisF family.</text>
</comment>
<accession>A0AAW0R3S7</accession>
<proteinExistence type="inferred from homology"/>
<dbReference type="PANTHER" id="PTHR43090">
    <property type="entry name" value="1-(5-PHOSPHORIBOSYL)-5-[(5-PHOSPHORIBOSYLAMINO)METHYLIDENEAMINO] IMIDAZOLE-4-CARBOXAMIDE ISOMERASE"/>
    <property type="match status" value="1"/>
</dbReference>
<dbReference type="Gene3D" id="3.20.20.70">
    <property type="entry name" value="Aldolase class I"/>
    <property type="match status" value="1"/>
</dbReference>
<sequence length="259" mass="28448">MTKFRPCIDLHAGQVKQIVGGTLDSSTDALQTNHVSLHPAGHFAALYRDHGLRGGHVIMLGPKNDEAATEALAAWPGGLQVGGGINDSNAREWVEKGAERVIVTSFLFPEGKFSQDRLDAVLRSLDGDKQKLVIDLSCRRRGEDRWFVAMNKWQTITDMEVNQETIKQLEPYCSEFLIHAADNEGLQKGIDESLVRRLAEWCNIPVTYAGGGRHLEDLDLVRELSGGKVDLTIGSALDCFGGSGVKFDDCVAWNKKSQS</sequence>
<evidence type="ECO:0000256" key="7">
    <source>
        <dbReference type="ARBA" id="ARBA00023102"/>
    </source>
</evidence>
<evidence type="ECO:0000256" key="11">
    <source>
        <dbReference type="RuleBase" id="RU003657"/>
    </source>
</evidence>